<dbReference type="eggNOG" id="KOG0504">
    <property type="taxonomic scope" value="Eukaryota"/>
</dbReference>
<evidence type="ECO:0000313" key="10">
    <source>
        <dbReference type="Proteomes" id="UP000095282"/>
    </source>
</evidence>
<feature type="repeat" description="ANK" evidence="6">
    <location>
        <begin position="975"/>
        <end position="1007"/>
    </location>
</feature>
<evidence type="ECO:0000259" key="9">
    <source>
        <dbReference type="PROSITE" id="PS50178"/>
    </source>
</evidence>
<reference evidence="11" key="1">
    <citation type="submission" date="2016-11" db="UniProtKB">
        <authorList>
            <consortium name="WormBaseParasite"/>
        </authorList>
    </citation>
    <scope>IDENTIFICATION</scope>
</reference>
<evidence type="ECO:0000256" key="3">
    <source>
        <dbReference type="ARBA" id="ARBA00022771"/>
    </source>
</evidence>
<evidence type="ECO:0000256" key="5">
    <source>
        <dbReference type="ARBA" id="ARBA00023043"/>
    </source>
</evidence>
<keyword evidence="4" id="KW-0862">Zinc</keyword>
<dbReference type="WBParaSite" id="Csp11.Scaffold503.g2362.t1">
    <property type="protein sequence ID" value="Csp11.Scaffold503.g2362.t1"/>
    <property type="gene ID" value="Csp11.Scaffold503.g2362"/>
</dbReference>
<dbReference type="PANTHER" id="PTHR24198:SF165">
    <property type="entry name" value="ANKYRIN REPEAT-CONTAINING PROTEIN-RELATED"/>
    <property type="match status" value="1"/>
</dbReference>
<evidence type="ECO:0000313" key="11">
    <source>
        <dbReference type="WBParaSite" id="Csp11.Scaffold503.g2362.t1"/>
    </source>
</evidence>
<feature type="repeat" description="ANK" evidence="6">
    <location>
        <begin position="249"/>
        <end position="284"/>
    </location>
</feature>
<dbReference type="InterPro" id="IPR017455">
    <property type="entry name" value="Znf_FYVE-rel"/>
</dbReference>
<dbReference type="InterPro" id="IPR036770">
    <property type="entry name" value="Ankyrin_rpt-contain_sf"/>
</dbReference>
<evidence type="ECO:0000256" key="6">
    <source>
        <dbReference type="PROSITE-ProRule" id="PRU00023"/>
    </source>
</evidence>
<evidence type="ECO:0000256" key="1">
    <source>
        <dbReference type="ARBA" id="ARBA00022723"/>
    </source>
</evidence>
<dbReference type="InterPro" id="IPR011333">
    <property type="entry name" value="SKP1/BTB/POZ_sf"/>
</dbReference>
<evidence type="ECO:0000259" key="8">
    <source>
        <dbReference type="PROSITE" id="PS50097"/>
    </source>
</evidence>
<feature type="repeat" description="ANK" evidence="6">
    <location>
        <begin position="819"/>
        <end position="851"/>
    </location>
</feature>
<dbReference type="SUPFAM" id="SSF54695">
    <property type="entry name" value="POZ domain"/>
    <property type="match status" value="1"/>
</dbReference>
<dbReference type="Gene3D" id="3.30.40.10">
    <property type="entry name" value="Zinc/RING finger domain, C3HC4 (zinc finger)"/>
    <property type="match status" value="1"/>
</dbReference>
<dbReference type="InterPro" id="IPR002110">
    <property type="entry name" value="Ankyrin_rpt"/>
</dbReference>
<keyword evidence="10" id="KW-1185">Reference proteome</keyword>
<accession>A0A1I7T4N3</accession>
<sequence length="1103" mass="122445">MGGKETDYMHILKEQFNALQSEHQSLRRKYELLSASSTSESPDSLPSRLLSVTSSLLESPRFSDIKFRIPKSSDTIPAHKLVLEARTDFWKLDDEEILISDDVDLEAFHVAIRWIYTDEIDWKISDGKLLKVCETAAMFRLEQLKNVCVTQLGSRLHVDNCIQIYEFAEKQGLRHLSQTCGAMIAGSWNLLGPAHFSQMTAPLLYRLIDGNTQNVLHSIVSIGREDVLFLYFMQNSGRIPECLNLVDEDGSTGLERALCSNNPKAPQIAQQLIEKGADVNVKDSGRGETILMRMCRKENLSAMDFLLKNGADGRLCQSPDDYNIVHVASRIDSPSLSKWIGENKERLDLDKVDGEERTPLMCSVIQNNHLMVETLIRSGVRLDVATSEGHTALSTCLLMSTSPNRRIAELLILNGADVNIRIYSSRVPLINEIISRKDTVSVESLLSAGVDCHVEDQKGMTACHVAAEEEATEILSKIVEARRRLRWTRDHEDRTALDISIGKRDLKTARICIKGGADVNARDESGQSLLAKAILENDDEIGVFLIENDAKAREQDRISGKTYLESACERGLLNTVRSFISNGCKLNSRCSTGYTLIHAALSHQKMDVAALLINFGCDLESRVWLSSSGEILEEGDEEWSSKQTLLHRLIDDADQPGAVFLIDNGADVNARKEYSNPADDDLFSPAHMAISWAQNDVLRALKDRGANLCDVDSDGRTAAHIGVREQNMEGVKILLEAENVDFIPMRDKFGQTILSQSMALKDHQMASLIVARQPHAAVQTNGNGENLLHQAIRQNDLESVLFLLAVAKADPCRPINDGTQKTPLHLAAASKDEMILRNLILVNENVNVTLSDGTTPLLEALRHRNEKHVGILLENGAEPNLKDEHGENAMLCAVRSGSLDCIRVVAENPKTNRYTRNKIGYTSLHICALLTIDKLPKRTSSSDVIELILSYEEGETGRRLNEKQMAAFVDARDSDGNTALMIAYSQGNAGVCRSLLKRRACLGQRNNADVNVFTYETATKQLLLGLLESLESEPRWSDGDTCDCGSKFSLTSRKHHCRHCGRHVCSKCSETTMPIAKYGEEKRVRVCDVCAHVISTGTAPPRR</sequence>
<dbReference type="SUPFAM" id="SSF57903">
    <property type="entry name" value="FYVE/PHD zinc finger"/>
    <property type="match status" value="1"/>
</dbReference>
<dbReference type="eggNOG" id="KOG4591">
    <property type="taxonomic scope" value="Eukaryota"/>
</dbReference>
<name>A0A1I7T4N3_9PELO</name>
<feature type="repeat" description="ANK" evidence="6">
    <location>
        <begin position="492"/>
        <end position="524"/>
    </location>
</feature>
<dbReference type="PROSITE" id="PS50178">
    <property type="entry name" value="ZF_FYVE"/>
    <property type="match status" value="1"/>
</dbReference>
<dbReference type="Pfam" id="PF00023">
    <property type="entry name" value="Ank"/>
    <property type="match status" value="1"/>
</dbReference>
<evidence type="ECO:0000256" key="7">
    <source>
        <dbReference type="PROSITE-ProRule" id="PRU00091"/>
    </source>
</evidence>
<protein>
    <submittedName>
        <fullName evidence="11">ANK_REP_REGION domain-containing protein</fullName>
    </submittedName>
</protein>
<feature type="repeat" description="ANK" evidence="6">
    <location>
        <begin position="852"/>
        <end position="884"/>
    </location>
</feature>
<dbReference type="SUPFAM" id="SSF48403">
    <property type="entry name" value="Ankyrin repeat"/>
    <property type="match status" value="3"/>
</dbReference>
<dbReference type="SMART" id="SM00225">
    <property type="entry name" value="BTB"/>
    <property type="match status" value="1"/>
</dbReference>
<dbReference type="PANTHER" id="PTHR24198">
    <property type="entry name" value="ANKYRIN REPEAT AND PROTEIN KINASE DOMAIN-CONTAINING PROTEIN"/>
    <property type="match status" value="1"/>
</dbReference>
<dbReference type="GO" id="GO:0008270">
    <property type="term" value="F:zinc ion binding"/>
    <property type="evidence" value="ECO:0007669"/>
    <property type="project" value="UniProtKB-KW"/>
</dbReference>
<dbReference type="Pfam" id="PF12796">
    <property type="entry name" value="Ank_2"/>
    <property type="match status" value="5"/>
</dbReference>
<dbReference type="Pfam" id="PF00651">
    <property type="entry name" value="BTB"/>
    <property type="match status" value="1"/>
</dbReference>
<organism evidence="10 11">
    <name type="scientific">Caenorhabditis tropicalis</name>
    <dbReference type="NCBI Taxonomy" id="1561998"/>
    <lineage>
        <taxon>Eukaryota</taxon>
        <taxon>Metazoa</taxon>
        <taxon>Ecdysozoa</taxon>
        <taxon>Nematoda</taxon>
        <taxon>Chromadorea</taxon>
        <taxon>Rhabditida</taxon>
        <taxon>Rhabditina</taxon>
        <taxon>Rhabditomorpha</taxon>
        <taxon>Rhabditoidea</taxon>
        <taxon>Rhabditidae</taxon>
        <taxon>Peloderinae</taxon>
        <taxon>Caenorhabditis</taxon>
    </lineage>
</organism>
<keyword evidence="1" id="KW-0479">Metal-binding</keyword>
<dbReference type="STRING" id="1561998.A0A1I7T4N3"/>
<dbReference type="Gene3D" id="3.30.710.10">
    <property type="entry name" value="Potassium Channel Kv1.1, Chain A"/>
    <property type="match status" value="1"/>
</dbReference>
<dbReference type="Gene3D" id="1.25.40.20">
    <property type="entry name" value="Ankyrin repeat-containing domain"/>
    <property type="match status" value="3"/>
</dbReference>
<evidence type="ECO:0000256" key="4">
    <source>
        <dbReference type="ARBA" id="ARBA00022833"/>
    </source>
</evidence>
<dbReference type="SMART" id="SM00248">
    <property type="entry name" value="ANK"/>
    <property type="match status" value="17"/>
</dbReference>
<dbReference type="Proteomes" id="UP000095282">
    <property type="component" value="Unplaced"/>
</dbReference>
<dbReference type="Pfam" id="PF01363">
    <property type="entry name" value="FYVE"/>
    <property type="match status" value="1"/>
</dbReference>
<evidence type="ECO:0000256" key="2">
    <source>
        <dbReference type="ARBA" id="ARBA00022737"/>
    </source>
</evidence>
<keyword evidence="5 6" id="KW-0040">ANK repeat</keyword>
<dbReference type="PROSITE" id="PS50097">
    <property type="entry name" value="BTB"/>
    <property type="match status" value="1"/>
</dbReference>
<dbReference type="InterPro" id="IPR000210">
    <property type="entry name" value="BTB/POZ_dom"/>
</dbReference>
<keyword evidence="3 7" id="KW-0863">Zinc-finger</keyword>
<dbReference type="InterPro" id="IPR011011">
    <property type="entry name" value="Znf_FYVE_PHD"/>
</dbReference>
<dbReference type="InterPro" id="IPR000306">
    <property type="entry name" value="Znf_FYVE"/>
</dbReference>
<proteinExistence type="predicted"/>
<dbReference type="AlphaFoldDB" id="A0A1I7T4N3"/>
<dbReference type="PROSITE" id="PS50088">
    <property type="entry name" value="ANK_REPEAT"/>
    <property type="match status" value="5"/>
</dbReference>
<dbReference type="PROSITE" id="PS50297">
    <property type="entry name" value="ANK_REP_REGION"/>
    <property type="match status" value="2"/>
</dbReference>
<dbReference type="SMART" id="SM00064">
    <property type="entry name" value="FYVE"/>
    <property type="match status" value="1"/>
</dbReference>
<feature type="domain" description="BTB" evidence="8">
    <location>
        <begin position="63"/>
        <end position="124"/>
    </location>
</feature>
<dbReference type="InterPro" id="IPR013083">
    <property type="entry name" value="Znf_RING/FYVE/PHD"/>
</dbReference>
<keyword evidence="2" id="KW-0677">Repeat</keyword>
<feature type="domain" description="FYVE-type" evidence="9">
    <location>
        <begin position="1044"/>
        <end position="1095"/>
    </location>
</feature>